<feature type="region of interest" description="Disordered" evidence="1">
    <location>
        <begin position="54"/>
        <end position="73"/>
    </location>
</feature>
<protein>
    <submittedName>
        <fullName evidence="2">Uncharacterized protein</fullName>
    </submittedName>
</protein>
<evidence type="ECO:0000256" key="1">
    <source>
        <dbReference type="SAM" id="MobiDB-lite"/>
    </source>
</evidence>
<evidence type="ECO:0000313" key="2">
    <source>
        <dbReference type="EMBL" id="GHC28220.1"/>
    </source>
</evidence>
<name>A0ABQ3FKR5_9GAMM</name>
<accession>A0ABQ3FKR5</accession>
<dbReference type="EMBL" id="BMZM01000003">
    <property type="protein sequence ID" value="GHC28220.1"/>
    <property type="molecule type" value="Genomic_DNA"/>
</dbReference>
<reference evidence="3" key="1">
    <citation type="journal article" date="2019" name="Int. J. Syst. Evol. Microbiol.">
        <title>The Global Catalogue of Microorganisms (GCM) 10K type strain sequencing project: providing services to taxonomists for standard genome sequencing and annotation.</title>
        <authorList>
            <consortium name="The Broad Institute Genomics Platform"/>
            <consortium name="The Broad Institute Genome Sequencing Center for Infectious Disease"/>
            <person name="Wu L."/>
            <person name="Ma J."/>
        </authorList>
    </citation>
    <scope>NUCLEOTIDE SEQUENCE [LARGE SCALE GENOMIC DNA]</scope>
    <source>
        <strain evidence="3">KCTC 42082</strain>
    </source>
</reference>
<keyword evidence="3" id="KW-1185">Reference proteome</keyword>
<dbReference type="Proteomes" id="UP000604243">
    <property type="component" value="Unassembled WGS sequence"/>
</dbReference>
<evidence type="ECO:0000313" key="3">
    <source>
        <dbReference type="Proteomes" id="UP000604243"/>
    </source>
</evidence>
<sequence length="73" mass="7478">MVGALVADQGLIEPRLALNDVDQVVDHATFAAHDQVEITKAHIKIDNDGLVASQGQTGSDGCRAGGLADPALS</sequence>
<comment type="caution">
    <text evidence="2">The sequence shown here is derived from an EMBL/GenBank/DDBJ whole genome shotgun (WGS) entry which is preliminary data.</text>
</comment>
<proteinExistence type="predicted"/>
<gene>
    <name evidence="2" type="ORF">GCM10010082_21950</name>
</gene>
<organism evidence="2 3">
    <name type="scientific">Kushneria pakistanensis</name>
    <dbReference type="NCBI Taxonomy" id="1508770"/>
    <lineage>
        <taxon>Bacteria</taxon>
        <taxon>Pseudomonadati</taxon>
        <taxon>Pseudomonadota</taxon>
        <taxon>Gammaproteobacteria</taxon>
        <taxon>Oceanospirillales</taxon>
        <taxon>Halomonadaceae</taxon>
        <taxon>Kushneria</taxon>
    </lineage>
</organism>